<dbReference type="eggNOG" id="ENOG5032A3J">
    <property type="taxonomic scope" value="Bacteria"/>
</dbReference>
<protein>
    <submittedName>
        <fullName evidence="1">Uncharacterized protein</fullName>
    </submittedName>
</protein>
<accession>A0A060A2W2</accession>
<organism evidence="1 2">
    <name type="scientific">Acidithiobacillus caldus (strain ATCC 51756 / DSM 8584 / KU)</name>
    <dbReference type="NCBI Taxonomy" id="637389"/>
    <lineage>
        <taxon>Bacteria</taxon>
        <taxon>Pseudomonadati</taxon>
        <taxon>Pseudomonadota</taxon>
        <taxon>Acidithiobacillia</taxon>
        <taxon>Acidithiobacillales</taxon>
        <taxon>Acidithiobacillaceae</taxon>
        <taxon>Acidithiobacillus</taxon>
    </lineage>
</organism>
<evidence type="ECO:0000313" key="2">
    <source>
        <dbReference type="Proteomes" id="UP000005522"/>
    </source>
</evidence>
<dbReference type="RefSeq" id="WP_004869296.1">
    <property type="nucleotide sequence ID" value="NZ_CP005986.1"/>
</dbReference>
<reference evidence="1 2" key="1">
    <citation type="journal article" date="2009" name="J. Bacteriol.">
        <title>Draft genome sequence of the extremely acidophilic bacterium Acidithiobacillus caldus ATCC 51756 reveals metabolic versatility in the genus Acidithiobacillus.</title>
        <authorList>
            <person name="Valdes J."/>
            <person name="Quatrini R."/>
            <person name="Hallberg K."/>
            <person name="Dopson M."/>
            <person name="Valenzuela P.D."/>
            <person name="Holmes D.S."/>
        </authorList>
    </citation>
    <scope>NUCLEOTIDE SEQUENCE [LARGE SCALE GENOMIC DNA]</scope>
    <source>
        <strain evidence="2">ATCC 51756 / DSM 8584 / KU</strain>
    </source>
</reference>
<proteinExistence type="predicted"/>
<sequence>MAAALVSAVPAGALAESLPFWPMPDGLQVTPIADEMRLNGVPVRIGLVSGVVSERRFREEMERSCQRERGRFQENSLGMKQLWSCIHEPFSQTVQWRREGDRIVGEISTLRMDAKPRQSPLPTPLPDGAELVSDLESRDGDLRGRVLMVDSLLSVPQLRTALLREAQARGWKPTAPLSEKLGRLSLRKPKESLDVAFPAGSAGGSRAVIVWQNR</sequence>
<name>A0A060A2W2_ACICK</name>
<evidence type="ECO:0000313" key="1">
    <source>
        <dbReference type="EMBL" id="AIA56442.1"/>
    </source>
</evidence>
<dbReference type="Proteomes" id="UP000005522">
    <property type="component" value="Chromosome"/>
</dbReference>
<dbReference type="EMBL" id="CP005986">
    <property type="protein sequence ID" value="AIA56442.1"/>
    <property type="molecule type" value="Genomic_DNA"/>
</dbReference>
<dbReference type="HOGENOM" id="CLU_1232848_0_0_6"/>
<dbReference type="AlphaFoldDB" id="A0A060A2W2"/>
<dbReference type="KEGG" id="acz:Acaty_c2598"/>
<gene>
    <name evidence="1" type="ORF">Acaty_c2598</name>
</gene>